<dbReference type="RefSeq" id="WP_232572593.1">
    <property type="nucleotide sequence ID" value="NZ_CP089466.1"/>
</dbReference>
<dbReference type="EMBL" id="JBHRWN010000002">
    <property type="protein sequence ID" value="MFC3476279.1"/>
    <property type="molecule type" value="Genomic_DNA"/>
</dbReference>
<sequence>MTLSFQDDIRLRDVRRLDPVNQGNFVMGLVTLALAGQEIATGGLAFAAAFLVLGLVNLWVVDRKLREVSP</sequence>
<dbReference type="AlphaFoldDB" id="A0ABD5NAN1"/>
<keyword evidence="1" id="KW-0472">Membrane</keyword>
<protein>
    <submittedName>
        <fullName evidence="2">Uncharacterized protein</fullName>
    </submittedName>
</protein>
<dbReference type="GeneID" id="69117811"/>
<evidence type="ECO:0000313" key="3">
    <source>
        <dbReference type="Proteomes" id="UP001595660"/>
    </source>
</evidence>
<accession>A0ABD5NAN1</accession>
<dbReference type="Proteomes" id="UP001595660">
    <property type="component" value="Unassembled WGS sequence"/>
</dbReference>
<reference evidence="2 3" key="1">
    <citation type="journal article" date="2019" name="Int. J. Syst. Evol. Microbiol.">
        <title>The Global Catalogue of Microorganisms (GCM) 10K type strain sequencing project: providing services to taxonomists for standard genome sequencing and annotation.</title>
        <authorList>
            <consortium name="The Broad Institute Genomics Platform"/>
            <consortium name="The Broad Institute Genome Sequencing Center for Infectious Disease"/>
            <person name="Wu L."/>
            <person name="Ma J."/>
        </authorList>
    </citation>
    <scope>NUCLEOTIDE SEQUENCE [LARGE SCALE GENOMIC DNA]</scope>
    <source>
        <strain evidence="2 3">CGMCC 1.12562</strain>
    </source>
</reference>
<keyword evidence="1" id="KW-1133">Transmembrane helix</keyword>
<evidence type="ECO:0000313" key="2">
    <source>
        <dbReference type="EMBL" id="MFC3476279.1"/>
    </source>
</evidence>
<keyword evidence="3" id="KW-1185">Reference proteome</keyword>
<comment type="caution">
    <text evidence="2">The sequence shown here is derived from an EMBL/GenBank/DDBJ whole genome shotgun (WGS) entry which is preliminary data.</text>
</comment>
<proteinExistence type="predicted"/>
<keyword evidence="1" id="KW-0812">Transmembrane</keyword>
<feature type="transmembrane region" description="Helical" evidence="1">
    <location>
        <begin position="39"/>
        <end position="61"/>
    </location>
</feature>
<evidence type="ECO:0000256" key="1">
    <source>
        <dbReference type="SAM" id="Phobius"/>
    </source>
</evidence>
<gene>
    <name evidence="2" type="ORF">ACFOKC_00930</name>
</gene>
<name>A0ABD5NAN1_9EURY</name>
<organism evidence="2 3">
    <name type="scientific">Halobacterium litoreum</name>
    <dbReference type="NCBI Taxonomy" id="2039234"/>
    <lineage>
        <taxon>Archaea</taxon>
        <taxon>Methanobacteriati</taxon>
        <taxon>Methanobacteriota</taxon>
        <taxon>Stenosarchaea group</taxon>
        <taxon>Halobacteria</taxon>
        <taxon>Halobacteriales</taxon>
        <taxon>Halobacteriaceae</taxon>
        <taxon>Halobacterium</taxon>
    </lineage>
</organism>